<sequence>MQALVSRMKQNSDNYPQPSSSHENDTDVPQEVTTNEQQKELDLQVARYIYATNAAFHSVQHPLDDSMVSLSLDGWSNVRKELIVAAWVIDKNGQSYLVNTIDTSGHQHTSEYLEAITSVKRAEELYTYVAGSIVTDNAFNMSSMGNNISQNNVNLIAYGCLAHMLNLLAKDFQMPQATKHVEKIVKYFRNNHFACAKFHELKDGKNLVLPLEIHWNSMCYCLEQYLQQWITLLKVCEDHKDKIDSEVAKIVSNISVKRNAIFKLISIAFTKVEANTIVELMQLYRKNGGLKRPLDYRMEIIRLTMEKFYKAEFLFTIVYPSSVLPPLRLRERHFPEYIPVTDKTDRQSFAAEYVMYAGKELDENEDTTART</sequence>
<gene>
    <name evidence="3" type="ORF">ILUMI_20147</name>
</gene>
<feature type="region of interest" description="Disordered" evidence="1">
    <location>
        <begin position="1"/>
        <end position="33"/>
    </location>
</feature>
<feature type="compositionally biased region" description="Polar residues" evidence="1">
    <location>
        <begin position="8"/>
        <end position="21"/>
    </location>
</feature>
<organism evidence="3 4">
    <name type="scientific">Ignelater luminosus</name>
    <name type="common">Cucubano</name>
    <name type="synonym">Pyrophorus luminosus</name>
    <dbReference type="NCBI Taxonomy" id="2038154"/>
    <lineage>
        <taxon>Eukaryota</taxon>
        <taxon>Metazoa</taxon>
        <taxon>Ecdysozoa</taxon>
        <taxon>Arthropoda</taxon>
        <taxon>Hexapoda</taxon>
        <taxon>Insecta</taxon>
        <taxon>Pterygota</taxon>
        <taxon>Neoptera</taxon>
        <taxon>Endopterygota</taxon>
        <taxon>Coleoptera</taxon>
        <taxon>Polyphaga</taxon>
        <taxon>Elateriformia</taxon>
        <taxon>Elateroidea</taxon>
        <taxon>Elateridae</taxon>
        <taxon>Agrypninae</taxon>
        <taxon>Pyrophorini</taxon>
        <taxon>Ignelater</taxon>
    </lineage>
</organism>
<dbReference type="InterPro" id="IPR012337">
    <property type="entry name" value="RNaseH-like_sf"/>
</dbReference>
<dbReference type="Pfam" id="PF04937">
    <property type="entry name" value="DUF659"/>
    <property type="match status" value="1"/>
</dbReference>
<feature type="non-terminal residue" evidence="3">
    <location>
        <position position="371"/>
    </location>
</feature>
<dbReference type="EMBL" id="VTPC01088881">
    <property type="protein sequence ID" value="KAF2886026.1"/>
    <property type="molecule type" value="Genomic_DNA"/>
</dbReference>
<name>A0A8K0CHY5_IGNLU</name>
<evidence type="ECO:0000313" key="4">
    <source>
        <dbReference type="Proteomes" id="UP000801492"/>
    </source>
</evidence>
<evidence type="ECO:0000256" key="1">
    <source>
        <dbReference type="SAM" id="MobiDB-lite"/>
    </source>
</evidence>
<proteinExistence type="predicted"/>
<dbReference type="AlphaFoldDB" id="A0A8K0CHY5"/>
<evidence type="ECO:0000259" key="2">
    <source>
        <dbReference type="Pfam" id="PF04937"/>
    </source>
</evidence>
<reference evidence="3" key="1">
    <citation type="submission" date="2019-08" db="EMBL/GenBank/DDBJ databases">
        <title>The genome of the North American firefly Photinus pyralis.</title>
        <authorList>
            <consortium name="Photinus pyralis genome working group"/>
            <person name="Fallon T.R."/>
            <person name="Sander Lower S.E."/>
            <person name="Weng J.-K."/>
        </authorList>
    </citation>
    <scope>NUCLEOTIDE SEQUENCE</scope>
    <source>
        <strain evidence="3">TRF0915ILg1</strain>
        <tissue evidence="3">Whole body</tissue>
    </source>
</reference>
<evidence type="ECO:0000313" key="3">
    <source>
        <dbReference type="EMBL" id="KAF2886026.1"/>
    </source>
</evidence>
<dbReference type="SUPFAM" id="SSF53098">
    <property type="entry name" value="Ribonuclease H-like"/>
    <property type="match status" value="1"/>
</dbReference>
<accession>A0A8K0CHY5</accession>
<dbReference type="Proteomes" id="UP000801492">
    <property type="component" value="Unassembled WGS sequence"/>
</dbReference>
<dbReference type="OrthoDB" id="6777440at2759"/>
<keyword evidence="4" id="KW-1185">Reference proteome</keyword>
<protein>
    <recommendedName>
        <fullName evidence="2">DUF659 domain-containing protein</fullName>
    </recommendedName>
</protein>
<feature type="domain" description="DUF659" evidence="2">
    <location>
        <begin position="65"/>
        <end position="185"/>
    </location>
</feature>
<comment type="caution">
    <text evidence="3">The sequence shown here is derived from an EMBL/GenBank/DDBJ whole genome shotgun (WGS) entry which is preliminary data.</text>
</comment>
<dbReference type="InterPro" id="IPR007021">
    <property type="entry name" value="DUF659"/>
</dbReference>